<dbReference type="PROSITE" id="PS50828">
    <property type="entry name" value="SMR"/>
    <property type="match status" value="1"/>
</dbReference>
<dbReference type="AlphaFoldDB" id="A0A1J7H576"/>
<gene>
    <name evidence="3" type="ORF">TanjilG_02909</name>
</gene>
<dbReference type="InterPro" id="IPR055319">
    <property type="entry name" value="At5g58720-like"/>
</dbReference>
<dbReference type="SUPFAM" id="SSF160443">
    <property type="entry name" value="SMR domain-like"/>
    <property type="match status" value="1"/>
</dbReference>
<feature type="domain" description="Smr" evidence="2">
    <location>
        <begin position="431"/>
        <end position="505"/>
    </location>
</feature>
<dbReference type="InterPro" id="IPR002625">
    <property type="entry name" value="Smr_dom"/>
</dbReference>
<dbReference type="Gene3D" id="3.30.1370.110">
    <property type="match status" value="1"/>
</dbReference>
<organism evidence="3 4">
    <name type="scientific">Lupinus angustifolius</name>
    <name type="common">Narrow-leaved blue lupine</name>
    <dbReference type="NCBI Taxonomy" id="3871"/>
    <lineage>
        <taxon>Eukaryota</taxon>
        <taxon>Viridiplantae</taxon>
        <taxon>Streptophyta</taxon>
        <taxon>Embryophyta</taxon>
        <taxon>Tracheophyta</taxon>
        <taxon>Spermatophyta</taxon>
        <taxon>Magnoliopsida</taxon>
        <taxon>eudicotyledons</taxon>
        <taxon>Gunneridae</taxon>
        <taxon>Pentapetalae</taxon>
        <taxon>rosids</taxon>
        <taxon>fabids</taxon>
        <taxon>Fabales</taxon>
        <taxon>Fabaceae</taxon>
        <taxon>Papilionoideae</taxon>
        <taxon>50 kb inversion clade</taxon>
        <taxon>genistoids sensu lato</taxon>
        <taxon>core genistoids</taxon>
        <taxon>Genisteae</taxon>
        <taxon>Lupinus</taxon>
    </lineage>
</organism>
<feature type="compositionally biased region" description="Basic residues" evidence="1">
    <location>
        <begin position="1"/>
        <end position="13"/>
    </location>
</feature>
<evidence type="ECO:0000259" key="2">
    <source>
        <dbReference type="PROSITE" id="PS50828"/>
    </source>
</evidence>
<evidence type="ECO:0000256" key="1">
    <source>
        <dbReference type="SAM" id="MobiDB-lite"/>
    </source>
</evidence>
<name>A0A1J7H576_LUPAN</name>
<dbReference type="Proteomes" id="UP000188354">
    <property type="component" value="Chromosome LG16"/>
</dbReference>
<dbReference type="OMA" id="IPEQRTY"/>
<sequence length="522" mass="57797">MKNARRKKKHRPNKKLDDPKQQPKRKVLESEQESSKRNVLESLVEAFSLSSMEEASIAYAEAGGDPDKASEILMKGLTENNAEEPSSCSSTSYSSSYSGVSGSDVGSSSSGSSEGFLECFGGRNQKKKVVAATGTVSTVLGKGYVGRNCNRNKGFGSSGGGGAEIIVDKEEAEQFMCSMLGKDSDLNLAVVRDVLCQCGYNIEKALDILLDLTASTNEQYRNYRHPDFKVDKIDDMRFLVDHNDNNLSQLTDRRSECASLSSDVELSDNFWSLGSYRNYADVLCSSKANDPISPGCTKYDLPQKVLESLFNIPKSSEHDNDTMDWRNVVQKMQSLGPGFAVSPHIAEPQQPAYAKGDEYHMFREDAKQHWGTTKSYFQKAASAYSKGNRAYAAYLSDQGKEKTKLAQRADTKASQDIFLARNRDIENVITIDLHGQHVKPAMRMLKLHLLFGSYVPSVQTLRVITGCGSHGVGKSKLKQSVIQLLEKEAIEWYEENRGTVLIKLSGWREFSFLDSDSDSDSN</sequence>
<dbReference type="InterPro" id="IPR013899">
    <property type="entry name" value="DUF1771"/>
</dbReference>
<dbReference type="SMART" id="SM00463">
    <property type="entry name" value="SMR"/>
    <property type="match status" value="1"/>
</dbReference>
<dbReference type="PANTHER" id="PTHR47676:SF1">
    <property type="entry name" value="SMR DOMAIN-CONTAINING PROTEIN"/>
    <property type="match status" value="1"/>
</dbReference>
<dbReference type="SMART" id="SM01162">
    <property type="entry name" value="DUF1771"/>
    <property type="match status" value="1"/>
</dbReference>
<dbReference type="Pfam" id="PF24767">
    <property type="entry name" value="UBA_At5g58720"/>
    <property type="match status" value="1"/>
</dbReference>
<reference evidence="3 4" key="1">
    <citation type="journal article" date="2017" name="Plant Biotechnol. J.">
        <title>A comprehensive draft genome sequence for lupin (Lupinus angustifolius), an emerging health food: insights into plant-microbe interactions and legume evolution.</title>
        <authorList>
            <person name="Hane J.K."/>
            <person name="Ming Y."/>
            <person name="Kamphuis L.G."/>
            <person name="Nelson M.N."/>
            <person name="Garg G."/>
            <person name="Atkins C.A."/>
            <person name="Bayer P.E."/>
            <person name="Bravo A."/>
            <person name="Bringans S."/>
            <person name="Cannon S."/>
            <person name="Edwards D."/>
            <person name="Foley R."/>
            <person name="Gao L.L."/>
            <person name="Harrison M.J."/>
            <person name="Huang W."/>
            <person name="Hurgobin B."/>
            <person name="Li S."/>
            <person name="Liu C.W."/>
            <person name="McGrath A."/>
            <person name="Morahan G."/>
            <person name="Murray J."/>
            <person name="Weller J."/>
            <person name="Jian J."/>
            <person name="Singh K.B."/>
        </authorList>
    </citation>
    <scope>NUCLEOTIDE SEQUENCE [LARGE SCALE GENOMIC DNA]</scope>
    <source>
        <strain evidence="4">cv. Tanjil</strain>
        <tissue evidence="3">Whole plant</tissue>
    </source>
</reference>
<feature type="region of interest" description="Disordered" evidence="1">
    <location>
        <begin position="1"/>
        <end position="37"/>
    </location>
</feature>
<proteinExistence type="predicted"/>
<dbReference type="InterPro" id="IPR056254">
    <property type="entry name" value="At5g58720/SDE5-like_UBA-like"/>
</dbReference>
<dbReference type="Gramene" id="OIV95554">
    <property type="protein sequence ID" value="OIV95554"/>
    <property type="gene ID" value="TanjilG_02909"/>
</dbReference>
<dbReference type="OrthoDB" id="3231855at2759"/>
<feature type="compositionally biased region" description="Basic and acidic residues" evidence="1">
    <location>
        <begin position="14"/>
        <end position="37"/>
    </location>
</feature>
<accession>A0A1J7H576</accession>
<evidence type="ECO:0000313" key="4">
    <source>
        <dbReference type="Proteomes" id="UP000188354"/>
    </source>
</evidence>
<dbReference type="PANTHER" id="PTHR47676">
    <property type="entry name" value="OS01G0225100 PROTEIN"/>
    <property type="match status" value="1"/>
</dbReference>
<dbReference type="EMBL" id="CM007376">
    <property type="protein sequence ID" value="OIV95554.1"/>
    <property type="molecule type" value="Genomic_DNA"/>
</dbReference>
<protein>
    <recommendedName>
        <fullName evidence="2">Smr domain-containing protein</fullName>
    </recommendedName>
</protein>
<dbReference type="STRING" id="3871.A0A1J7H576"/>
<dbReference type="KEGG" id="lang:109329967"/>
<dbReference type="InterPro" id="IPR036063">
    <property type="entry name" value="Smr_dom_sf"/>
</dbReference>
<dbReference type="Pfam" id="PF08590">
    <property type="entry name" value="DUF1771"/>
    <property type="match status" value="1"/>
</dbReference>
<evidence type="ECO:0000313" key="3">
    <source>
        <dbReference type="EMBL" id="OIV95554.1"/>
    </source>
</evidence>
<keyword evidence="4" id="KW-1185">Reference proteome</keyword>